<evidence type="ECO:0000256" key="4">
    <source>
        <dbReference type="ARBA" id="ARBA00022679"/>
    </source>
</evidence>
<dbReference type="InterPro" id="IPR011009">
    <property type="entry name" value="Kinase-like_dom_sf"/>
</dbReference>
<dbReference type="PROSITE" id="PS00108">
    <property type="entry name" value="PROTEIN_KINASE_ST"/>
    <property type="match status" value="1"/>
</dbReference>
<evidence type="ECO:0000256" key="9">
    <source>
        <dbReference type="ARBA" id="ARBA00048679"/>
    </source>
</evidence>
<keyword evidence="14" id="KW-1185">Reference proteome</keyword>
<dbReference type="GO" id="GO:0004674">
    <property type="term" value="F:protein serine/threonine kinase activity"/>
    <property type="evidence" value="ECO:0007669"/>
    <property type="project" value="UniProtKB-KW"/>
</dbReference>
<evidence type="ECO:0000256" key="1">
    <source>
        <dbReference type="ARBA" id="ARBA00008874"/>
    </source>
</evidence>
<keyword evidence="5" id="KW-0547">Nucleotide-binding</keyword>
<proteinExistence type="inferred from homology"/>
<feature type="transmembrane region" description="Helical" evidence="11">
    <location>
        <begin position="238"/>
        <end position="257"/>
    </location>
</feature>
<dbReference type="Gene3D" id="1.10.510.10">
    <property type="entry name" value="Transferase(Phosphotransferase) domain 1"/>
    <property type="match status" value="1"/>
</dbReference>
<feature type="transmembrane region" description="Helical" evidence="11">
    <location>
        <begin position="401"/>
        <end position="418"/>
    </location>
</feature>
<organism evidence="13 14">
    <name type="scientific">Gordonia spumicola</name>
    <dbReference type="NCBI Taxonomy" id="589161"/>
    <lineage>
        <taxon>Bacteria</taxon>
        <taxon>Bacillati</taxon>
        <taxon>Actinomycetota</taxon>
        <taxon>Actinomycetes</taxon>
        <taxon>Mycobacteriales</taxon>
        <taxon>Gordoniaceae</taxon>
        <taxon>Gordonia</taxon>
    </lineage>
</organism>
<reference evidence="14" key="1">
    <citation type="submission" date="2019-06" db="EMBL/GenBank/DDBJ databases">
        <title>Gordonia isolated from sludge of a wastewater treatment plant.</title>
        <authorList>
            <person name="Tamura T."/>
            <person name="Aoyama K."/>
            <person name="Kang Y."/>
            <person name="Saito S."/>
            <person name="Akiyama N."/>
            <person name="Yazawa K."/>
            <person name="Gonoi T."/>
            <person name="Mikami Y."/>
        </authorList>
    </citation>
    <scope>NUCLEOTIDE SEQUENCE [LARGE SCALE GENOMIC DNA]</scope>
    <source>
        <strain evidence="14">NBRC 107696</strain>
    </source>
</reference>
<dbReference type="PANTHER" id="PTHR48012:SF10">
    <property type="entry name" value="FI20177P1"/>
    <property type="match status" value="1"/>
</dbReference>
<name>A0A7I9V3D8_9ACTN</name>
<feature type="transmembrane region" description="Helical" evidence="11">
    <location>
        <begin position="379"/>
        <end position="395"/>
    </location>
</feature>
<comment type="catalytic activity">
    <reaction evidence="9">
        <text>L-seryl-[protein] + ATP = O-phospho-L-seryl-[protein] + ADP + H(+)</text>
        <dbReference type="Rhea" id="RHEA:17989"/>
        <dbReference type="Rhea" id="RHEA-COMP:9863"/>
        <dbReference type="Rhea" id="RHEA-COMP:11604"/>
        <dbReference type="ChEBI" id="CHEBI:15378"/>
        <dbReference type="ChEBI" id="CHEBI:29999"/>
        <dbReference type="ChEBI" id="CHEBI:30616"/>
        <dbReference type="ChEBI" id="CHEBI:83421"/>
        <dbReference type="ChEBI" id="CHEBI:456216"/>
        <dbReference type="EC" id="2.7.11.1"/>
    </reaction>
</comment>
<feature type="transmembrane region" description="Helical" evidence="11">
    <location>
        <begin position="318"/>
        <end position="335"/>
    </location>
</feature>
<accession>A0A7I9V3D8</accession>
<dbReference type="GO" id="GO:0005524">
    <property type="term" value="F:ATP binding"/>
    <property type="evidence" value="ECO:0007669"/>
    <property type="project" value="UniProtKB-KW"/>
</dbReference>
<evidence type="ECO:0000256" key="2">
    <source>
        <dbReference type="ARBA" id="ARBA00012513"/>
    </source>
</evidence>
<feature type="transmembrane region" description="Helical" evidence="11">
    <location>
        <begin position="355"/>
        <end position="372"/>
    </location>
</feature>
<sequence length="425" mass="44738">MWLTMQYVDGPDASELLRTRGRMPPDLVSTIVAGVGSALDYAYAEFGVTHRDVKPANILVRLRDGATPEVRLADFGIAKSIGAATSLTSTGTALGTVGYMAPEAVAQDRPVDQRADVYALGCTAFELLTGGPPYRGDNPPAVMLAHLNSPIPTVSEHRTGLPAALDAVFTRVLAKDPDDRYSTNLEFASALAGALRSRPLDRTAVSARTAVAERPADEPTVVREPLPAPRPRRAGRSVVLGAAAVAAVVLGYVAVYLEFRSEMTPGGLARVLNEQIPYYAYVYRDVGPGRIVRGILTVAAGLAIIVSTDDAVRRRRPLVALAVVLGLLFELTAMIPPDVYLSGSALDTAIDVIRYSSPALQVTAFTAAWCLARRRSSATLIAAAVAGIALALVSNQVGFDVIAVPVTLVAGCWLAVGIDRTIGPG</sequence>
<dbReference type="Pfam" id="PF00069">
    <property type="entry name" value="Pkinase"/>
    <property type="match status" value="1"/>
</dbReference>
<keyword evidence="4" id="KW-0808">Transferase</keyword>
<dbReference type="InterPro" id="IPR000719">
    <property type="entry name" value="Prot_kinase_dom"/>
</dbReference>
<dbReference type="FunFam" id="1.10.510.10:FF:000021">
    <property type="entry name" value="Serine/threonine protein kinase"/>
    <property type="match status" value="1"/>
</dbReference>
<dbReference type="Proteomes" id="UP000444960">
    <property type="component" value="Unassembled WGS sequence"/>
</dbReference>
<keyword evidence="11" id="KW-0812">Transmembrane</keyword>
<dbReference type="PROSITE" id="PS50011">
    <property type="entry name" value="PROTEIN_KINASE_DOM"/>
    <property type="match status" value="1"/>
</dbReference>
<evidence type="ECO:0000256" key="6">
    <source>
        <dbReference type="ARBA" id="ARBA00022777"/>
    </source>
</evidence>
<dbReference type="AlphaFoldDB" id="A0A7I9V3D8"/>
<feature type="region of interest" description="Disordered" evidence="10">
    <location>
        <begin position="209"/>
        <end position="228"/>
    </location>
</feature>
<comment type="caution">
    <text evidence="13">The sequence shown here is derived from an EMBL/GenBank/DDBJ whole genome shotgun (WGS) entry which is preliminary data.</text>
</comment>
<comment type="catalytic activity">
    <reaction evidence="8">
        <text>L-threonyl-[protein] + ATP = O-phospho-L-threonyl-[protein] + ADP + H(+)</text>
        <dbReference type="Rhea" id="RHEA:46608"/>
        <dbReference type="Rhea" id="RHEA-COMP:11060"/>
        <dbReference type="Rhea" id="RHEA-COMP:11605"/>
        <dbReference type="ChEBI" id="CHEBI:15378"/>
        <dbReference type="ChEBI" id="CHEBI:30013"/>
        <dbReference type="ChEBI" id="CHEBI:30616"/>
        <dbReference type="ChEBI" id="CHEBI:61977"/>
        <dbReference type="ChEBI" id="CHEBI:456216"/>
        <dbReference type="EC" id="2.7.11.1"/>
    </reaction>
</comment>
<evidence type="ECO:0000259" key="12">
    <source>
        <dbReference type="PROSITE" id="PS50011"/>
    </source>
</evidence>
<keyword evidence="6" id="KW-0418">Kinase</keyword>
<protein>
    <recommendedName>
        <fullName evidence="2">non-specific serine/threonine protein kinase</fullName>
        <ecNumber evidence="2">2.7.11.1</ecNumber>
    </recommendedName>
</protein>
<dbReference type="EMBL" id="BJOV01000001">
    <property type="protein sequence ID" value="GED99712.1"/>
    <property type="molecule type" value="Genomic_DNA"/>
</dbReference>
<keyword evidence="11" id="KW-0472">Membrane</keyword>
<dbReference type="InterPro" id="IPR050629">
    <property type="entry name" value="STE20/SPS1-PAK"/>
</dbReference>
<evidence type="ECO:0000256" key="10">
    <source>
        <dbReference type="SAM" id="MobiDB-lite"/>
    </source>
</evidence>
<gene>
    <name evidence="13" type="ORF">nbrc107696_01590</name>
</gene>
<keyword evidence="3" id="KW-0723">Serine/threonine-protein kinase</keyword>
<evidence type="ECO:0000256" key="11">
    <source>
        <dbReference type="SAM" id="Phobius"/>
    </source>
</evidence>
<keyword evidence="11" id="KW-1133">Transmembrane helix</keyword>
<dbReference type="GO" id="GO:0005737">
    <property type="term" value="C:cytoplasm"/>
    <property type="evidence" value="ECO:0007669"/>
    <property type="project" value="TreeGrafter"/>
</dbReference>
<evidence type="ECO:0000256" key="8">
    <source>
        <dbReference type="ARBA" id="ARBA00047899"/>
    </source>
</evidence>
<keyword evidence="7" id="KW-0067">ATP-binding</keyword>
<evidence type="ECO:0000256" key="5">
    <source>
        <dbReference type="ARBA" id="ARBA00022741"/>
    </source>
</evidence>
<dbReference type="SUPFAM" id="SSF56112">
    <property type="entry name" value="Protein kinase-like (PK-like)"/>
    <property type="match status" value="1"/>
</dbReference>
<feature type="domain" description="Protein kinase" evidence="12">
    <location>
        <begin position="1"/>
        <end position="192"/>
    </location>
</feature>
<dbReference type="CDD" id="cd14014">
    <property type="entry name" value="STKc_PknB_like"/>
    <property type="match status" value="1"/>
</dbReference>
<evidence type="ECO:0000256" key="7">
    <source>
        <dbReference type="ARBA" id="ARBA00022840"/>
    </source>
</evidence>
<dbReference type="InterPro" id="IPR008271">
    <property type="entry name" value="Ser/Thr_kinase_AS"/>
</dbReference>
<dbReference type="SMART" id="SM00220">
    <property type="entry name" value="S_TKc"/>
    <property type="match status" value="1"/>
</dbReference>
<evidence type="ECO:0000313" key="14">
    <source>
        <dbReference type="Proteomes" id="UP000444960"/>
    </source>
</evidence>
<evidence type="ECO:0000256" key="3">
    <source>
        <dbReference type="ARBA" id="ARBA00022527"/>
    </source>
</evidence>
<feature type="transmembrane region" description="Helical" evidence="11">
    <location>
        <begin position="287"/>
        <end position="306"/>
    </location>
</feature>
<evidence type="ECO:0000313" key="13">
    <source>
        <dbReference type="EMBL" id="GED99712.1"/>
    </source>
</evidence>
<dbReference type="PANTHER" id="PTHR48012">
    <property type="entry name" value="STERILE20-LIKE KINASE, ISOFORM B-RELATED"/>
    <property type="match status" value="1"/>
</dbReference>
<dbReference type="EC" id="2.7.11.1" evidence="2"/>
<comment type="similarity">
    <text evidence="1">Belongs to the protein kinase superfamily. STE Ser/Thr protein kinase family. STE20 subfamily.</text>
</comment>